<gene>
    <name evidence="3" type="ORF">H7965_13415</name>
</gene>
<feature type="transmembrane region" description="Helical" evidence="2">
    <location>
        <begin position="241"/>
        <end position="259"/>
    </location>
</feature>
<dbReference type="RefSeq" id="WP_186771089.1">
    <property type="nucleotide sequence ID" value="NZ_JACOMF010000014.1"/>
</dbReference>
<keyword evidence="2" id="KW-0472">Membrane</keyword>
<feature type="coiled-coil region" evidence="1">
    <location>
        <begin position="140"/>
        <end position="174"/>
    </location>
</feature>
<feature type="transmembrane region" description="Helical" evidence="2">
    <location>
        <begin position="201"/>
        <end position="221"/>
    </location>
</feature>
<keyword evidence="1" id="KW-0175">Coiled coil</keyword>
<accession>A0A9X0UE37</accession>
<evidence type="ECO:0000256" key="1">
    <source>
        <dbReference type="SAM" id="Coils"/>
    </source>
</evidence>
<keyword evidence="2" id="KW-0812">Transmembrane</keyword>
<evidence type="ECO:0000313" key="3">
    <source>
        <dbReference type="EMBL" id="MBC4016318.1"/>
    </source>
</evidence>
<dbReference type="EMBL" id="JACOMF010000014">
    <property type="protein sequence ID" value="MBC4016318.1"/>
    <property type="molecule type" value="Genomic_DNA"/>
</dbReference>
<keyword evidence="4" id="KW-1185">Reference proteome</keyword>
<keyword evidence="2" id="KW-1133">Transmembrane helix</keyword>
<reference evidence="3" key="1">
    <citation type="submission" date="2020-08" db="EMBL/GenBank/DDBJ databases">
        <authorList>
            <person name="Hu Y."/>
            <person name="Nguyen S.V."/>
            <person name="Li F."/>
            <person name="Fanning S."/>
        </authorList>
    </citation>
    <scope>NUCLEOTIDE SEQUENCE</scope>
    <source>
        <strain evidence="3">SYSU D8009</strain>
    </source>
</reference>
<dbReference type="AlphaFoldDB" id="A0A9X0UE37"/>
<proteinExistence type="predicted"/>
<evidence type="ECO:0000313" key="4">
    <source>
        <dbReference type="Proteomes" id="UP000600101"/>
    </source>
</evidence>
<organism evidence="3 4">
    <name type="scientific">Siccirubricoccus deserti</name>
    <dbReference type="NCBI Taxonomy" id="2013562"/>
    <lineage>
        <taxon>Bacteria</taxon>
        <taxon>Pseudomonadati</taxon>
        <taxon>Pseudomonadota</taxon>
        <taxon>Alphaproteobacteria</taxon>
        <taxon>Acetobacterales</taxon>
        <taxon>Roseomonadaceae</taxon>
        <taxon>Siccirubricoccus</taxon>
    </lineage>
</organism>
<sequence>MSEAQVVEARRSLERVQNFDAKVLPQIEKLGADLSFAEAVAPAERIISLFAQFPAQYLDELPDQMIAHIKSSADSLYSILDEIIKFDARQGDAFSRRTNLIATLQTQYVQHFTTLHSMISYGASRLRDYSALERDARAAMQAASDRADAIAAELEGHQAEAQRILEDVRKTAAEQGVSQQAIYFKDESQEHDAEAHRWRRYTVSVAVALGVYALLSIGLHKVPWLAPTNTYEAVQLGLSKVLIFAVMGYMLFLSARNFLSHKHNAIVNRHRQNALLTFKALVDAAGQEEKRDIVLTYAAACIFAPQETGYTKGGAQTDLPTNIFQAVPKLTSAAS</sequence>
<dbReference type="Proteomes" id="UP000600101">
    <property type="component" value="Unassembled WGS sequence"/>
</dbReference>
<name>A0A9X0UE37_9PROT</name>
<protein>
    <submittedName>
        <fullName evidence="3">Uncharacterized protein</fullName>
    </submittedName>
</protein>
<evidence type="ECO:0000256" key="2">
    <source>
        <dbReference type="SAM" id="Phobius"/>
    </source>
</evidence>
<comment type="caution">
    <text evidence="3">The sequence shown here is derived from an EMBL/GenBank/DDBJ whole genome shotgun (WGS) entry which is preliminary data.</text>
</comment>